<evidence type="ECO:0000313" key="5">
    <source>
        <dbReference type="Proteomes" id="UP000241769"/>
    </source>
</evidence>
<accession>A0A2P6NIA3</accession>
<evidence type="ECO:0000256" key="3">
    <source>
        <dbReference type="SAM" id="MobiDB-lite"/>
    </source>
</evidence>
<dbReference type="SUPFAM" id="SSF75005">
    <property type="entry name" value="Arabinanase/levansucrase/invertase"/>
    <property type="match status" value="1"/>
</dbReference>
<dbReference type="EMBL" id="MDYQ01000078">
    <property type="protein sequence ID" value="PRP83685.1"/>
    <property type="molecule type" value="Genomic_DNA"/>
</dbReference>
<dbReference type="STRING" id="1890364.A0A2P6NIA3"/>
<keyword evidence="5" id="KW-1185">Reference proteome</keyword>
<evidence type="ECO:0000256" key="1">
    <source>
        <dbReference type="ARBA" id="ARBA00022676"/>
    </source>
</evidence>
<gene>
    <name evidence="4" type="ORF">PROFUN_03840</name>
</gene>
<dbReference type="Proteomes" id="UP000241769">
    <property type="component" value="Unassembled WGS sequence"/>
</dbReference>
<reference evidence="4 5" key="1">
    <citation type="journal article" date="2018" name="Genome Biol. Evol.">
        <title>Multiple Roots of Fruiting Body Formation in Amoebozoa.</title>
        <authorList>
            <person name="Hillmann F."/>
            <person name="Forbes G."/>
            <person name="Novohradska S."/>
            <person name="Ferling I."/>
            <person name="Riege K."/>
            <person name="Groth M."/>
            <person name="Westermann M."/>
            <person name="Marz M."/>
            <person name="Spaller T."/>
            <person name="Winckler T."/>
            <person name="Schaap P."/>
            <person name="Glockner G."/>
        </authorList>
    </citation>
    <scope>NUCLEOTIDE SEQUENCE [LARGE SCALE GENOMIC DNA]</scope>
    <source>
        <strain evidence="4 5">Jena</strain>
    </source>
</reference>
<keyword evidence="2" id="KW-0808">Transferase</keyword>
<dbReference type="GO" id="GO:0016757">
    <property type="term" value="F:glycosyltransferase activity"/>
    <property type="evidence" value="ECO:0007669"/>
    <property type="project" value="UniProtKB-KW"/>
</dbReference>
<comment type="caution">
    <text evidence="4">The sequence shown here is derived from an EMBL/GenBank/DDBJ whole genome shotgun (WGS) entry which is preliminary data.</text>
</comment>
<name>A0A2P6NIA3_9EUKA</name>
<dbReference type="Pfam" id="PF04041">
    <property type="entry name" value="Glyco_hydro_130"/>
    <property type="match status" value="1"/>
</dbReference>
<dbReference type="InterPro" id="IPR007184">
    <property type="entry name" value="Mannoside_phosphorylase"/>
</dbReference>
<dbReference type="PANTHER" id="PTHR34106:SF5">
    <property type="entry name" value="GLYCOSIDASE"/>
    <property type="match status" value="1"/>
</dbReference>
<dbReference type="OrthoDB" id="21615at2759"/>
<dbReference type="Gene3D" id="2.115.10.20">
    <property type="entry name" value="Glycosyl hydrolase domain, family 43"/>
    <property type="match status" value="1"/>
</dbReference>
<organism evidence="4 5">
    <name type="scientific">Planoprotostelium fungivorum</name>
    <dbReference type="NCBI Taxonomy" id="1890364"/>
    <lineage>
        <taxon>Eukaryota</taxon>
        <taxon>Amoebozoa</taxon>
        <taxon>Evosea</taxon>
        <taxon>Variosea</taxon>
        <taxon>Cavosteliida</taxon>
        <taxon>Cavosteliaceae</taxon>
        <taxon>Planoprotostelium</taxon>
    </lineage>
</organism>
<keyword evidence="1" id="KW-0328">Glycosyltransferase</keyword>
<dbReference type="InParanoid" id="A0A2P6NIA3"/>
<dbReference type="PANTHER" id="PTHR34106">
    <property type="entry name" value="GLYCOSIDASE"/>
    <property type="match status" value="1"/>
</dbReference>
<evidence type="ECO:0000313" key="4">
    <source>
        <dbReference type="EMBL" id="PRP83685.1"/>
    </source>
</evidence>
<proteinExistence type="predicted"/>
<evidence type="ECO:0000256" key="2">
    <source>
        <dbReference type="ARBA" id="ARBA00022679"/>
    </source>
</evidence>
<sequence>MATGVARSWPDVHDPRSANQGEQNRHSINLLLLVVTSNILTYSREIEISATCDYCKFFDRLNVPRASMLFVLLLLSTYLVDAKTWTVTTERVNSNKPVIGHGADSTFDWNYNAAFVRSAESPMKGGILVRCQNRTSKTDLYAVGPSYMVYTPLLTDLTDLSEIKFAPIDDSRIVIGPTDKDDSAFGVEDPRSTYDEKEDTHYIHYSAVSKSPVISRLSLATVKSASVANASEYQLRGPIFDKKTWSKSGALLIRKSNQKSYLYWGDSSFADGMFLASSRDLLHYTNSRQVFLPKRANMWDSALVEGGPHPFVLSDGNYLMLYNSARNGFPSKKPGWDVQYNVGYVILDKKDPKKILYRSEQPIFSPELDWEKDEDSLTPNVVFIEGWTRLAEPDTFLFFYGAADSLVGAAKLTVKIR</sequence>
<protein>
    <recommendedName>
        <fullName evidence="6">Glycosidase</fullName>
    </recommendedName>
</protein>
<evidence type="ECO:0008006" key="6">
    <source>
        <dbReference type="Google" id="ProtNLM"/>
    </source>
</evidence>
<feature type="region of interest" description="Disordered" evidence="3">
    <location>
        <begin position="1"/>
        <end position="21"/>
    </location>
</feature>
<dbReference type="InterPro" id="IPR023296">
    <property type="entry name" value="Glyco_hydro_beta-prop_sf"/>
</dbReference>
<dbReference type="AlphaFoldDB" id="A0A2P6NIA3"/>